<sequence length="378" mass="42013">MSIRNRAATTAEPVPAKPAVPVEIVPGEVPAELLPEAPPAEPEWPVAAPLDRWAPDSLLDGFECRSLPLEAEPLEAEGDEPLTATLVRPSEPRRRAHRRAVVQLHGWNDYFFHPHVAEFWHQQGFAFHALELRRYGRSLREGHLRGYVDDLAAYQQELDAALAMVREDHDAVVLAGHSTGGLTACLYAAERPGELAGVVLNSPWLDMWGPPAVTSMLKPLLKEWSRRAPTSAFPLPESEENVYARAMHASHGGEWDYSFDLKTQASEPIRVGWLRAILQGHAKVALGLDITCPVLVTTSTKTLFLRKYREEARGVDTVLDVNRINGVAWRLGNQVTLSRIEGGTHDLSLSPEPARTAWFESIARWLRAYVPSPLPLEE</sequence>
<evidence type="ECO:0000313" key="3">
    <source>
        <dbReference type="Proteomes" id="UP000292373"/>
    </source>
</evidence>
<organism evidence="2 3">
    <name type="scientific">Propioniciclava sinopodophylli</name>
    <dbReference type="NCBI Taxonomy" id="1837344"/>
    <lineage>
        <taxon>Bacteria</taxon>
        <taxon>Bacillati</taxon>
        <taxon>Actinomycetota</taxon>
        <taxon>Actinomycetes</taxon>
        <taxon>Propionibacteriales</taxon>
        <taxon>Propionibacteriaceae</taxon>
        <taxon>Propioniciclava</taxon>
    </lineage>
</organism>
<dbReference type="SUPFAM" id="SSF53474">
    <property type="entry name" value="alpha/beta-Hydrolases"/>
    <property type="match status" value="1"/>
</dbReference>
<comment type="caution">
    <text evidence="2">The sequence shown here is derived from an EMBL/GenBank/DDBJ whole genome shotgun (WGS) entry which is preliminary data.</text>
</comment>
<dbReference type="AlphaFoldDB" id="A0A4Q9KGB5"/>
<protein>
    <submittedName>
        <fullName evidence="2">Alpha/beta hydrolase</fullName>
    </submittedName>
</protein>
<evidence type="ECO:0000313" key="2">
    <source>
        <dbReference type="EMBL" id="TBT87444.1"/>
    </source>
</evidence>
<dbReference type="InterPro" id="IPR022742">
    <property type="entry name" value="Hydrolase_4"/>
</dbReference>
<dbReference type="RefSeq" id="WP_131167230.1">
    <property type="nucleotide sequence ID" value="NZ_SDMQ01000002.1"/>
</dbReference>
<name>A0A4Q9KGB5_9ACTN</name>
<dbReference type="Gene3D" id="3.40.50.1820">
    <property type="entry name" value="alpha/beta hydrolase"/>
    <property type="match status" value="1"/>
</dbReference>
<dbReference type="InterPro" id="IPR051044">
    <property type="entry name" value="MAG_DAG_Lipase"/>
</dbReference>
<accession>A0A4Q9KGB5</accession>
<evidence type="ECO:0000259" key="1">
    <source>
        <dbReference type="Pfam" id="PF12146"/>
    </source>
</evidence>
<dbReference type="PANTHER" id="PTHR11614">
    <property type="entry name" value="PHOSPHOLIPASE-RELATED"/>
    <property type="match status" value="1"/>
</dbReference>
<dbReference type="InterPro" id="IPR029058">
    <property type="entry name" value="AB_hydrolase_fold"/>
</dbReference>
<gene>
    <name evidence="2" type="ORF">ET989_03870</name>
</gene>
<dbReference type="Proteomes" id="UP000292373">
    <property type="component" value="Unassembled WGS sequence"/>
</dbReference>
<dbReference type="EMBL" id="SDMQ01000002">
    <property type="protein sequence ID" value="TBT87444.1"/>
    <property type="molecule type" value="Genomic_DNA"/>
</dbReference>
<reference evidence="2 3" key="1">
    <citation type="submission" date="2019-01" db="EMBL/GenBank/DDBJ databases">
        <title>Lactibacter flavus gen. nov., sp. nov., a novel bacterium of the family Propionibacteriaceae isolated from raw milk and dairy products.</title>
        <authorList>
            <person name="Huptas C."/>
            <person name="Wenning M."/>
            <person name="Breitenwieser F."/>
            <person name="Doll E."/>
            <person name="Von Neubeck M."/>
            <person name="Busse H.-J."/>
            <person name="Scherer S."/>
        </authorList>
    </citation>
    <scope>NUCLEOTIDE SEQUENCE [LARGE SCALE GENOMIC DNA]</scope>
    <source>
        <strain evidence="2 3">KCTC 33808</strain>
    </source>
</reference>
<keyword evidence="2" id="KW-0378">Hydrolase</keyword>
<dbReference type="Pfam" id="PF12146">
    <property type="entry name" value="Hydrolase_4"/>
    <property type="match status" value="1"/>
</dbReference>
<keyword evidence="3" id="KW-1185">Reference proteome</keyword>
<feature type="domain" description="Serine aminopeptidase S33" evidence="1">
    <location>
        <begin position="97"/>
        <end position="300"/>
    </location>
</feature>
<dbReference type="OrthoDB" id="9801217at2"/>
<proteinExistence type="predicted"/>
<dbReference type="GO" id="GO:0016787">
    <property type="term" value="F:hydrolase activity"/>
    <property type="evidence" value="ECO:0007669"/>
    <property type="project" value="UniProtKB-KW"/>
</dbReference>